<protein>
    <submittedName>
        <fullName evidence="1">Uncharacterized protein</fullName>
    </submittedName>
</protein>
<name>A0A2S9TQQ5_9BACT</name>
<dbReference type="EMBL" id="NXGD01000003">
    <property type="protein sequence ID" value="PRN01154.1"/>
    <property type="molecule type" value="Genomic_DNA"/>
</dbReference>
<organism evidence="1 2">
    <name type="scientific">Aliarcobacter cryaerophilus</name>
    <dbReference type="NCBI Taxonomy" id="28198"/>
    <lineage>
        <taxon>Bacteria</taxon>
        <taxon>Pseudomonadati</taxon>
        <taxon>Campylobacterota</taxon>
        <taxon>Epsilonproteobacteria</taxon>
        <taxon>Campylobacterales</taxon>
        <taxon>Arcobacteraceae</taxon>
        <taxon>Aliarcobacter</taxon>
    </lineage>
</organism>
<gene>
    <name evidence="1" type="ORF">CJ668_03800</name>
</gene>
<dbReference type="InterPro" id="IPR010982">
    <property type="entry name" value="Lambda_DNA-bd_dom_sf"/>
</dbReference>
<dbReference type="AlphaFoldDB" id="A0A2S9TQQ5"/>
<comment type="caution">
    <text evidence="1">The sequence shown here is derived from an EMBL/GenBank/DDBJ whole genome shotgun (WGS) entry which is preliminary data.</text>
</comment>
<evidence type="ECO:0000313" key="2">
    <source>
        <dbReference type="Proteomes" id="UP000238811"/>
    </source>
</evidence>
<sequence length="143" mass="16798">MNSEILINKLMTYFNVFSMHELATKLEISQPAISKWKKNNSVIAIKKRCRELGIYDEIFGDIDNKILETLNIEQQNEIKNSIDEDTMFHIQNLFTIAKRKNLLKELKTELSMMYLKYSTYDKDSKTDDGRSIFSDNIVFDSLK</sequence>
<dbReference type="Proteomes" id="UP000238811">
    <property type="component" value="Unassembled WGS sequence"/>
</dbReference>
<dbReference type="Gene3D" id="1.10.260.40">
    <property type="entry name" value="lambda repressor-like DNA-binding domains"/>
    <property type="match status" value="1"/>
</dbReference>
<reference evidence="1 2" key="1">
    <citation type="submission" date="2017-09" db="EMBL/GenBank/DDBJ databases">
        <title>Reassesment of A. cryaerophilus.</title>
        <authorList>
            <person name="Perez-Cataluna A."/>
            <person name="Collado L."/>
            <person name="Salgado O."/>
            <person name="Lefinanco V."/>
            <person name="Figueras M.J."/>
        </authorList>
    </citation>
    <scope>NUCLEOTIDE SEQUENCE [LARGE SCALE GENOMIC DNA]</scope>
    <source>
        <strain evidence="1 2">LMG 10229</strain>
    </source>
</reference>
<accession>A0A2S9TQQ5</accession>
<evidence type="ECO:0000313" key="1">
    <source>
        <dbReference type="EMBL" id="PRN01154.1"/>
    </source>
</evidence>
<dbReference type="GO" id="GO:0003677">
    <property type="term" value="F:DNA binding"/>
    <property type="evidence" value="ECO:0007669"/>
    <property type="project" value="InterPro"/>
</dbReference>
<proteinExistence type="predicted"/>